<comment type="subcellular location">
    <subcellularLocation>
        <location evidence="1">Membrane</location>
        <topology evidence="1">Multi-pass membrane protein</topology>
    </subcellularLocation>
</comment>
<organism evidence="7 8">
    <name type="scientific">Alkalibacillus flavidus</name>
    <dbReference type="NCBI Taxonomy" id="546021"/>
    <lineage>
        <taxon>Bacteria</taxon>
        <taxon>Bacillati</taxon>
        <taxon>Bacillota</taxon>
        <taxon>Bacilli</taxon>
        <taxon>Bacillales</taxon>
        <taxon>Bacillaceae</taxon>
        <taxon>Alkalibacillus</taxon>
    </lineage>
</organism>
<reference evidence="7 8" key="1">
    <citation type="submission" date="2024-06" db="EMBL/GenBank/DDBJ databases">
        <title>Genomic Encyclopedia of Type Strains, Phase IV (KMG-IV): sequencing the most valuable type-strain genomes for metagenomic binning, comparative biology and taxonomic classification.</title>
        <authorList>
            <person name="Goeker M."/>
        </authorList>
    </citation>
    <scope>NUCLEOTIDE SEQUENCE [LARGE SCALE GENOMIC DNA]</scope>
    <source>
        <strain evidence="7 8">DSM 23520</strain>
    </source>
</reference>
<dbReference type="PANTHER" id="PTHR10846">
    <property type="entry name" value="SODIUM/POTASSIUM/CALCIUM EXCHANGER"/>
    <property type="match status" value="1"/>
</dbReference>
<evidence type="ECO:0000313" key="7">
    <source>
        <dbReference type="EMBL" id="MET3683978.1"/>
    </source>
</evidence>
<comment type="caution">
    <text evidence="7">The sequence shown here is derived from an EMBL/GenBank/DDBJ whole genome shotgun (WGS) entry which is preliminary data.</text>
</comment>
<feature type="transmembrane region" description="Helical" evidence="5">
    <location>
        <begin position="171"/>
        <end position="193"/>
    </location>
</feature>
<dbReference type="EMBL" id="JBEPMX010000011">
    <property type="protein sequence ID" value="MET3683978.1"/>
    <property type="molecule type" value="Genomic_DNA"/>
</dbReference>
<feature type="transmembrane region" description="Helical" evidence="5">
    <location>
        <begin position="233"/>
        <end position="254"/>
    </location>
</feature>
<keyword evidence="8" id="KW-1185">Reference proteome</keyword>
<dbReference type="InterPro" id="IPR004837">
    <property type="entry name" value="NaCa_Exmemb"/>
</dbReference>
<keyword evidence="3 5" id="KW-1133">Transmembrane helix</keyword>
<keyword evidence="2 5" id="KW-0812">Transmembrane</keyword>
<evidence type="ECO:0000259" key="6">
    <source>
        <dbReference type="Pfam" id="PF01699"/>
    </source>
</evidence>
<sequence length="319" mass="34422">MIWISFIIAAIVVVYAAIKLNEYGDQISRQTAMSGAMVGGLLIAGATSLPELTTSVTAVYVDNVDIAVGNMVGSNVFNVLILAAVDLYYRKQQAFNQLESRQHIPSILFGIALTVTIIIAMLVDNSITLFNIGIEMFILVGLYILSVKLFEEEEPDEDVIVDEKRMSTRKVIQFFIMSAVTVLIAGSVLSITGDLIAEQTGINSSFVGSVLIAASTSLPELVAVIAAYKLANYAIAAGSILGSNLFNLLLLAFTDAFYQTGPILQGVSTSIITTATLSLGMMIILLFILMRQAKTSMIRYTLPAILIVIIYLGVSYMTF</sequence>
<feature type="transmembrane region" description="Helical" evidence="5">
    <location>
        <begin position="205"/>
        <end position="226"/>
    </location>
</feature>
<keyword evidence="4 5" id="KW-0472">Membrane</keyword>
<dbReference type="InterPro" id="IPR004481">
    <property type="entry name" value="K/Na/Ca-exchanger"/>
</dbReference>
<feature type="transmembrane region" description="Helical" evidence="5">
    <location>
        <begin position="300"/>
        <end position="318"/>
    </location>
</feature>
<dbReference type="RefSeq" id="WP_354220898.1">
    <property type="nucleotide sequence ID" value="NZ_JBEPMX010000011.1"/>
</dbReference>
<evidence type="ECO:0000256" key="5">
    <source>
        <dbReference type="SAM" id="Phobius"/>
    </source>
</evidence>
<evidence type="ECO:0000313" key="8">
    <source>
        <dbReference type="Proteomes" id="UP001549167"/>
    </source>
</evidence>
<dbReference type="Proteomes" id="UP001549167">
    <property type="component" value="Unassembled WGS sequence"/>
</dbReference>
<feature type="transmembrane region" description="Helical" evidence="5">
    <location>
        <begin position="106"/>
        <end position="123"/>
    </location>
</feature>
<feature type="transmembrane region" description="Helical" evidence="5">
    <location>
        <begin position="66"/>
        <end position="85"/>
    </location>
</feature>
<evidence type="ECO:0000256" key="3">
    <source>
        <dbReference type="ARBA" id="ARBA00022989"/>
    </source>
</evidence>
<feature type="domain" description="Sodium/calcium exchanger membrane region" evidence="6">
    <location>
        <begin position="172"/>
        <end position="316"/>
    </location>
</feature>
<evidence type="ECO:0000256" key="4">
    <source>
        <dbReference type="ARBA" id="ARBA00023136"/>
    </source>
</evidence>
<proteinExistence type="predicted"/>
<gene>
    <name evidence="7" type="ORF">ABID56_002103</name>
</gene>
<accession>A0ABV2KWL3</accession>
<dbReference type="Pfam" id="PF01699">
    <property type="entry name" value="Na_Ca_ex"/>
    <property type="match status" value="2"/>
</dbReference>
<evidence type="ECO:0000256" key="1">
    <source>
        <dbReference type="ARBA" id="ARBA00004141"/>
    </source>
</evidence>
<name>A0ABV2KWL3_9BACI</name>
<feature type="domain" description="Sodium/calcium exchanger membrane region" evidence="6">
    <location>
        <begin position="2"/>
        <end position="147"/>
    </location>
</feature>
<dbReference type="PANTHER" id="PTHR10846:SF8">
    <property type="entry name" value="INNER MEMBRANE PROTEIN YRBG"/>
    <property type="match status" value="1"/>
</dbReference>
<protein>
    <submittedName>
        <fullName evidence="7">Cation:H+ antiporter</fullName>
    </submittedName>
</protein>
<evidence type="ECO:0000256" key="2">
    <source>
        <dbReference type="ARBA" id="ARBA00022692"/>
    </source>
</evidence>
<feature type="transmembrane region" description="Helical" evidence="5">
    <location>
        <begin position="266"/>
        <end position="288"/>
    </location>
</feature>
<dbReference type="InterPro" id="IPR044880">
    <property type="entry name" value="NCX_ion-bd_dom_sf"/>
</dbReference>
<feature type="transmembrane region" description="Helical" evidence="5">
    <location>
        <begin position="129"/>
        <end position="150"/>
    </location>
</feature>
<dbReference type="Gene3D" id="1.20.1420.30">
    <property type="entry name" value="NCX, central ion-binding region"/>
    <property type="match status" value="1"/>
</dbReference>